<name>A0A392NR31_9FABA</name>
<reference evidence="2 3" key="1">
    <citation type="journal article" date="2018" name="Front. Plant Sci.">
        <title>Red Clover (Trifolium pratense) and Zigzag Clover (T. medium) - A Picture of Genomic Similarities and Differences.</title>
        <authorList>
            <person name="Dluhosova J."/>
            <person name="Istvanek J."/>
            <person name="Nedelnik J."/>
            <person name="Repkova J."/>
        </authorList>
    </citation>
    <scope>NUCLEOTIDE SEQUENCE [LARGE SCALE GENOMIC DNA]</scope>
    <source>
        <strain evidence="3">cv. 10/8</strain>
        <tissue evidence="2">Leaf</tissue>
    </source>
</reference>
<sequence length="157" mass="16328">SNRKRKQATSSGAANSTGTGNTAGPSPNSPPSTHTPGDGLNTASSMQNVNSVPKSMMMYGTEATGGLASSSNLLDDMERFGDVGALDDNVESFLSNDAGDGANLYGTIKQSPAEQPKEPPRTFTFAEFSCIRTRNNVTSCHFSSDGKLLASAGEDKK</sequence>
<evidence type="ECO:0000313" key="3">
    <source>
        <dbReference type="Proteomes" id="UP000265520"/>
    </source>
</evidence>
<gene>
    <name evidence="2" type="ORF">A2U01_0023370</name>
</gene>
<feature type="non-terminal residue" evidence="2">
    <location>
        <position position="157"/>
    </location>
</feature>
<dbReference type="PANTHER" id="PTHR44376:SF22">
    <property type="entry name" value="TRANSCRIPTIONAL COREPRESSOR LEUNIG_HOMOLOG"/>
    <property type="match status" value="1"/>
</dbReference>
<dbReference type="AlphaFoldDB" id="A0A392NR31"/>
<evidence type="ECO:0000313" key="2">
    <source>
        <dbReference type="EMBL" id="MCI02338.1"/>
    </source>
</evidence>
<dbReference type="EMBL" id="LXQA010048819">
    <property type="protein sequence ID" value="MCI02338.1"/>
    <property type="molecule type" value="Genomic_DNA"/>
</dbReference>
<keyword evidence="3" id="KW-1185">Reference proteome</keyword>
<accession>A0A392NR31</accession>
<feature type="compositionally biased region" description="Polar residues" evidence="1">
    <location>
        <begin position="8"/>
        <end position="24"/>
    </location>
</feature>
<feature type="region of interest" description="Disordered" evidence="1">
    <location>
        <begin position="1"/>
        <end position="57"/>
    </location>
</feature>
<evidence type="ECO:0000256" key="1">
    <source>
        <dbReference type="SAM" id="MobiDB-lite"/>
    </source>
</evidence>
<dbReference type="PANTHER" id="PTHR44376">
    <property type="entry name" value="TRANSCRIPTIONAL REGULATOR OF FILAMENTOUS GROWTH FLO8"/>
    <property type="match status" value="1"/>
</dbReference>
<organism evidence="2 3">
    <name type="scientific">Trifolium medium</name>
    <dbReference type="NCBI Taxonomy" id="97028"/>
    <lineage>
        <taxon>Eukaryota</taxon>
        <taxon>Viridiplantae</taxon>
        <taxon>Streptophyta</taxon>
        <taxon>Embryophyta</taxon>
        <taxon>Tracheophyta</taxon>
        <taxon>Spermatophyta</taxon>
        <taxon>Magnoliopsida</taxon>
        <taxon>eudicotyledons</taxon>
        <taxon>Gunneridae</taxon>
        <taxon>Pentapetalae</taxon>
        <taxon>rosids</taxon>
        <taxon>fabids</taxon>
        <taxon>Fabales</taxon>
        <taxon>Fabaceae</taxon>
        <taxon>Papilionoideae</taxon>
        <taxon>50 kb inversion clade</taxon>
        <taxon>NPAAA clade</taxon>
        <taxon>Hologalegina</taxon>
        <taxon>IRL clade</taxon>
        <taxon>Trifolieae</taxon>
        <taxon>Trifolium</taxon>
    </lineage>
</organism>
<protein>
    <submittedName>
        <fullName evidence="2">Transcriptional corepressor LEUNIG-like</fullName>
    </submittedName>
</protein>
<proteinExistence type="predicted"/>
<dbReference type="InterPro" id="IPR044716">
    <property type="entry name" value="LEUNIG-like"/>
</dbReference>
<dbReference type="GO" id="GO:0003714">
    <property type="term" value="F:transcription corepressor activity"/>
    <property type="evidence" value="ECO:0007669"/>
    <property type="project" value="InterPro"/>
</dbReference>
<comment type="caution">
    <text evidence="2">The sequence shown here is derived from an EMBL/GenBank/DDBJ whole genome shotgun (WGS) entry which is preliminary data.</text>
</comment>
<feature type="compositionally biased region" description="Polar residues" evidence="1">
    <location>
        <begin position="41"/>
        <end position="53"/>
    </location>
</feature>
<dbReference type="Proteomes" id="UP000265520">
    <property type="component" value="Unassembled WGS sequence"/>
</dbReference>
<feature type="non-terminal residue" evidence="2">
    <location>
        <position position="1"/>
    </location>
</feature>